<keyword evidence="8" id="KW-1133">Transmembrane helix</keyword>
<dbReference type="Proteomes" id="UP001327459">
    <property type="component" value="Chromosome"/>
</dbReference>
<feature type="coiled-coil region" evidence="6">
    <location>
        <begin position="70"/>
        <end position="107"/>
    </location>
</feature>
<gene>
    <name evidence="10" type="primary">mreC</name>
    <name evidence="10" type="ORF">SR882_07390</name>
</gene>
<comment type="similarity">
    <text evidence="1 5">Belongs to the MreC family.</text>
</comment>
<keyword evidence="8" id="KW-0812">Transmembrane</keyword>
<keyword evidence="8" id="KW-0472">Membrane</keyword>
<feature type="transmembrane region" description="Helical" evidence="8">
    <location>
        <begin position="12"/>
        <end position="30"/>
    </location>
</feature>
<organism evidence="10 11">
    <name type="scientific">Guyparkeria halophila</name>
    <dbReference type="NCBI Taxonomy" id="47960"/>
    <lineage>
        <taxon>Bacteria</taxon>
        <taxon>Pseudomonadati</taxon>
        <taxon>Pseudomonadota</taxon>
        <taxon>Gammaproteobacteria</taxon>
        <taxon>Chromatiales</taxon>
        <taxon>Thioalkalibacteraceae</taxon>
        <taxon>Guyparkeria</taxon>
    </lineage>
</organism>
<evidence type="ECO:0000256" key="7">
    <source>
        <dbReference type="SAM" id="MobiDB-lite"/>
    </source>
</evidence>
<dbReference type="PANTHER" id="PTHR34138">
    <property type="entry name" value="CELL SHAPE-DETERMINING PROTEIN MREC"/>
    <property type="match status" value="1"/>
</dbReference>
<evidence type="ECO:0000256" key="4">
    <source>
        <dbReference type="ARBA" id="ARBA00032089"/>
    </source>
</evidence>
<comment type="function">
    <text evidence="5">Involved in formation and maintenance of cell shape.</text>
</comment>
<protein>
    <recommendedName>
        <fullName evidence="2 5">Cell shape-determining protein MreC</fullName>
    </recommendedName>
    <alternativeName>
        <fullName evidence="4 5">Cell shape protein MreC</fullName>
    </alternativeName>
</protein>
<sequence length="317" mass="33832">MALFDSHRPGLNLLLVLAVVSIVLMSLDRIGTRWVSQLDQGLGGATDGIVKAIHQPVVMARGIGQWFVERRELHAEVDRLREENTLLRGQMQQFVALQREVDELRDMLDGEASTIPGVLLARRVGHPPSQQGNLFTIGRGHGDDVRPGDPVIDAHGVVGQILRSTRNGATVIQLTSRDHILSVVLGDTGRTALLRGTGNRQLIAERVPERTAVKPGDLLTTSGIDTAFPRGYPVARVTAIEMDEAQGFIRLIAEPVADLERLDHVLVITEAPDAAAGAESGTETTLERPAIVPAADGAADGTTPSDATTGTGATDDD</sequence>
<evidence type="ECO:0000256" key="2">
    <source>
        <dbReference type="ARBA" id="ARBA00013855"/>
    </source>
</evidence>
<evidence type="ECO:0000256" key="1">
    <source>
        <dbReference type="ARBA" id="ARBA00009369"/>
    </source>
</evidence>
<dbReference type="Gene3D" id="2.40.10.350">
    <property type="entry name" value="Rod shape-determining protein MreC, domain 2"/>
    <property type="match status" value="1"/>
</dbReference>
<dbReference type="PIRSF" id="PIRSF038471">
    <property type="entry name" value="MreC"/>
    <property type="match status" value="1"/>
</dbReference>
<keyword evidence="6" id="KW-0175">Coiled coil</keyword>
<dbReference type="Pfam" id="PF04085">
    <property type="entry name" value="MreC"/>
    <property type="match status" value="1"/>
</dbReference>
<evidence type="ECO:0000256" key="5">
    <source>
        <dbReference type="PIRNR" id="PIRNR038471"/>
    </source>
</evidence>
<dbReference type="InterPro" id="IPR055342">
    <property type="entry name" value="MreC_beta-barrel_core"/>
</dbReference>
<evidence type="ECO:0000259" key="9">
    <source>
        <dbReference type="Pfam" id="PF04085"/>
    </source>
</evidence>
<dbReference type="InterPro" id="IPR042177">
    <property type="entry name" value="Cell/Rod_1"/>
</dbReference>
<feature type="compositionally biased region" description="Low complexity" evidence="7">
    <location>
        <begin position="274"/>
        <end position="284"/>
    </location>
</feature>
<feature type="region of interest" description="Disordered" evidence="7">
    <location>
        <begin position="274"/>
        <end position="317"/>
    </location>
</feature>
<evidence type="ECO:0000256" key="8">
    <source>
        <dbReference type="SAM" id="Phobius"/>
    </source>
</evidence>
<feature type="compositionally biased region" description="Low complexity" evidence="7">
    <location>
        <begin position="294"/>
        <end position="317"/>
    </location>
</feature>
<dbReference type="EMBL" id="CP140153">
    <property type="protein sequence ID" value="WQH15585.1"/>
    <property type="molecule type" value="Genomic_DNA"/>
</dbReference>
<name>A0ABZ0YTU0_9GAMM</name>
<dbReference type="RefSeq" id="WP_322520612.1">
    <property type="nucleotide sequence ID" value="NZ_CP140153.1"/>
</dbReference>
<dbReference type="NCBIfam" id="TIGR00219">
    <property type="entry name" value="mreC"/>
    <property type="match status" value="1"/>
</dbReference>
<keyword evidence="3 5" id="KW-0133">Cell shape</keyword>
<dbReference type="PANTHER" id="PTHR34138:SF1">
    <property type="entry name" value="CELL SHAPE-DETERMINING PROTEIN MREC"/>
    <property type="match status" value="1"/>
</dbReference>
<keyword evidence="11" id="KW-1185">Reference proteome</keyword>
<evidence type="ECO:0000313" key="11">
    <source>
        <dbReference type="Proteomes" id="UP001327459"/>
    </source>
</evidence>
<evidence type="ECO:0000313" key="10">
    <source>
        <dbReference type="EMBL" id="WQH15585.1"/>
    </source>
</evidence>
<dbReference type="Gene3D" id="2.40.10.340">
    <property type="entry name" value="Rod shape-determining protein MreC, domain 1"/>
    <property type="match status" value="1"/>
</dbReference>
<evidence type="ECO:0000256" key="3">
    <source>
        <dbReference type="ARBA" id="ARBA00022960"/>
    </source>
</evidence>
<accession>A0ABZ0YTU0</accession>
<dbReference type="InterPro" id="IPR007221">
    <property type="entry name" value="MreC"/>
</dbReference>
<evidence type="ECO:0000256" key="6">
    <source>
        <dbReference type="SAM" id="Coils"/>
    </source>
</evidence>
<reference evidence="10 11" key="1">
    <citation type="submission" date="2023-11" db="EMBL/GenBank/DDBJ databases">
        <title>MicrobeMod: A computational toolkit for identifying prokaryotic methylation and restriction-modification with nanopore sequencing.</title>
        <authorList>
            <person name="Crits-Christoph A."/>
            <person name="Kang S.C."/>
            <person name="Lee H."/>
            <person name="Ostrov N."/>
        </authorList>
    </citation>
    <scope>NUCLEOTIDE SEQUENCE [LARGE SCALE GENOMIC DNA]</scope>
    <source>
        <strain evidence="10 11">ATCC 49870</strain>
    </source>
</reference>
<feature type="domain" description="Rod shape-determining protein MreC beta-barrel core" evidence="9">
    <location>
        <begin position="125"/>
        <end position="268"/>
    </location>
</feature>
<proteinExistence type="inferred from homology"/>
<dbReference type="InterPro" id="IPR042175">
    <property type="entry name" value="Cell/Rod_MreC_2"/>
</dbReference>